<comment type="caution">
    <text evidence="1">The sequence shown here is derived from an EMBL/GenBank/DDBJ whole genome shotgun (WGS) entry which is preliminary data.</text>
</comment>
<dbReference type="AlphaFoldDB" id="X0ZR11"/>
<dbReference type="EMBL" id="BARS01052004">
    <property type="protein sequence ID" value="GAG50681.1"/>
    <property type="molecule type" value="Genomic_DNA"/>
</dbReference>
<proteinExistence type="predicted"/>
<gene>
    <name evidence="1" type="ORF">S01H1_77392</name>
</gene>
<evidence type="ECO:0000313" key="1">
    <source>
        <dbReference type="EMBL" id="GAG50681.1"/>
    </source>
</evidence>
<protein>
    <submittedName>
        <fullName evidence="1">Uncharacterized protein</fullName>
    </submittedName>
</protein>
<reference evidence="1" key="1">
    <citation type="journal article" date="2014" name="Front. Microbiol.">
        <title>High frequency of phylogenetically diverse reductive dehalogenase-homologous genes in deep subseafloor sedimentary metagenomes.</title>
        <authorList>
            <person name="Kawai M."/>
            <person name="Futagami T."/>
            <person name="Toyoda A."/>
            <person name="Takaki Y."/>
            <person name="Nishi S."/>
            <person name="Hori S."/>
            <person name="Arai W."/>
            <person name="Tsubouchi T."/>
            <person name="Morono Y."/>
            <person name="Uchiyama I."/>
            <person name="Ito T."/>
            <person name="Fujiyama A."/>
            <person name="Inagaki F."/>
            <person name="Takami H."/>
        </authorList>
    </citation>
    <scope>NUCLEOTIDE SEQUENCE</scope>
    <source>
        <strain evidence="1">Expedition CK06-06</strain>
    </source>
</reference>
<organism evidence="1">
    <name type="scientific">marine sediment metagenome</name>
    <dbReference type="NCBI Taxonomy" id="412755"/>
    <lineage>
        <taxon>unclassified sequences</taxon>
        <taxon>metagenomes</taxon>
        <taxon>ecological metagenomes</taxon>
    </lineage>
</organism>
<accession>X0ZR11</accession>
<name>X0ZR11_9ZZZZ</name>
<sequence>MNNVTDKHKNRNRAAQLTNLGLIFNGNEFILDDINVHWTEVICDDNEKWDKMVQKIKAEIERRGYNEKVHKENQHVSQDPS</sequence>